<keyword evidence="2" id="KW-0145">Chemotaxis</keyword>
<dbReference type="CDD" id="cd00156">
    <property type="entry name" value="REC"/>
    <property type="match status" value="1"/>
</dbReference>
<accession>A0AAX2A6B2</accession>
<dbReference type="EMBL" id="PDKM01000004">
    <property type="protein sequence ID" value="RXK09797.1"/>
    <property type="molecule type" value="Genomic_DNA"/>
</dbReference>
<dbReference type="AlphaFoldDB" id="A0AAX2A6B2"/>
<proteinExistence type="predicted"/>
<evidence type="ECO:0000256" key="2">
    <source>
        <dbReference type="ARBA" id="ARBA00022500"/>
    </source>
</evidence>
<comment type="cofactor">
    <cofactor evidence="1">
        <name>Mg(2+)</name>
        <dbReference type="ChEBI" id="CHEBI:18420"/>
    </cofactor>
</comment>
<dbReference type="GO" id="GO:0006935">
    <property type="term" value="P:chemotaxis"/>
    <property type="evidence" value="ECO:0007669"/>
    <property type="project" value="UniProtKB-KW"/>
</dbReference>
<dbReference type="SUPFAM" id="SSF52172">
    <property type="entry name" value="CheY-like"/>
    <property type="match status" value="1"/>
</dbReference>
<dbReference type="RefSeq" id="WP_114840376.1">
    <property type="nucleotide sequence ID" value="NZ_CP031217.1"/>
</dbReference>
<keyword evidence="4" id="KW-0283">Flagellar rotation</keyword>
<feature type="modified residue" description="4-aspartylphosphate" evidence="5">
    <location>
        <position position="53"/>
    </location>
</feature>
<protein>
    <submittedName>
        <fullName evidence="7 8">Response regulator</fullName>
    </submittedName>
</protein>
<reference evidence="7 9" key="2">
    <citation type="submission" date="2018-07" db="EMBL/GenBank/DDBJ databases">
        <title>Complete genome of the Arcobacter bivalviorum type strain LMG 26154.</title>
        <authorList>
            <person name="Miller W.G."/>
            <person name="Yee E."/>
            <person name="Bono J.L."/>
        </authorList>
    </citation>
    <scope>NUCLEOTIDE SEQUENCE [LARGE SCALE GENOMIC DNA]</scope>
    <source>
        <strain evidence="7 9">LMG 26154</strain>
    </source>
</reference>
<keyword evidence="3 5" id="KW-0597">Phosphoprotein</keyword>
<evidence type="ECO:0000313" key="10">
    <source>
        <dbReference type="Proteomes" id="UP000289193"/>
    </source>
</evidence>
<dbReference type="GO" id="GO:0000160">
    <property type="term" value="P:phosphorelay signal transduction system"/>
    <property type="evidence" value="ECO:0007669"/>
    <property type="project" value="InterPro"/>
</dbReference>
<name>A0AAX2A6B2_9BACT</name>
<dbReference type="Proteomes" id="UP000289193">
    <property type="component" value="Unassembled WGS sequence"/>
</dbReference>
<dbReference type="PANTHER" id="PTHR44591:SF3">
    <property type="entry name" value="RESPONSE REGULATORY DOMAIN-CONTAINING PROTEIN"/>
    <property type="match status" value="1"/>
</dbReference>
<reference evidence="8 10" key="1">
    <citation type="submission" date="2017-10" db="EMBL/GenBank/DDBJ databases">
        <title>Genomics of the genus Arcobacter.</title>
        <authorList>
            <person name="Perez-Cataluna A."/>
            <person name="Figueras M.J."/>
        </authorList>
    </citation>
    <scope>NUCLEOTIDE SEQUENCE [LARGE SCALE GENOMIC DNA]</scope>
    <source>
        <strain evidence="8 10">CECT 7835</strain>
    </source>
</reference>
<evidence type="ECO:0000313" key="9">
    <source>
        <dbReference type="Proteomes" id="UP000253850"/>
    </source>
</evidence>
<evidence type="ECO:0000313" key="7">
    <source>
        <dbReference type="EMBL" id="AXH13598.1"/>
    </source>
</evidence>
<keyword evidence="10" id="KW-1185">Reference proteome</keyword>
<dbReference type="InterPro" id="IPR050595">
    <property type="entry name" value="Bact_response_regulator"/>
</dbReference>
<evidence type="ECO:0000256" key="1">
    <source>
        <dbReference type="ARBA" id="ARBA00001946"/>
    </source>
</evidence>
<evidence type="ECO:0000313" key="8">
    <source>
        <dbReference type="EMBL" id="RXK09797.1"/>
    </source>
</evidence>
<dbReference type="Proteomes" id="UP000253850">
    <property type="component" value="Chromosome"/>
</dbReference>
<evidence type="ECO:0000256" key="3">
    <source>
        <dbReference type="ARBA" id="ARBA00022553"/>
    </source>
</evidence>
<sequence>MKKIAIIDDEISILDILQRFLSRKNLFEIDTFENPLAALDSIQKKNYDLILCDIMMPQINGIELVKKIKEIKPNQKIIMITAFSTEDKIIECDGIGVDDYLTKPFISMRDVENKVLDAVGL</sequence>
<dbReference type="Gene3D" id="3.40.50.2300">
    <property type="match status" value="1"/>
</dbReference>
<dbReference type="PROSITE" id="PS50110">
    <property type="entry name" value="RESPONSE_REGULATORY"/>
    <property type="match status" value="1"/>
</dbReference>
<dbReference type="EMBL" id="CP031217">
    <property type="protein sequence ID" value="AXH13598.1"/>
    <property type="molecule type" value="Genomic_DNA"/>
</dbReference>
<evidence type="ECO:0000259" key="6">
    <source>
        <dbReference type="PROSITE" id="PS50110"/>
    </source>
</evidence>
<dbReference type="InterPro" id="IPR001789">
    <property type="entry name" value="Sig_transdc_resp-reg_receiver"/>
</dbReference>
<dbReference type="GO" id="GO:0097588">
    <property type="term" value="P:archaeal or bacterial-type flagellum-dependent cell motility"/>
    <property type="evidence" value="ECO:0007669"/>
    <property type="project" value="UniProtKB-KW"/>
</dbReference>
<dbReference type="Pfam" id="PF00072">
    <property type="entry name" value="Response_reg"/>
    <property type="match status" value="1"/>
</dbReference>
<evidence type="ECO:0000256" key="4">
    <source>
        <dbReference type="ARBA" id="ARBA00022779"/>
    </source>
</evidence>
<dbReference type="SMART" id="SM00448">
    <property type="entry name" value="REC"/>
    <property type="match status" value="1"/>
</dbReference>
<gene>
    <name evidence="7" type="ORF">ABIV_2632</name>
    <name evidence="8" type="ORF">CRV05_08690</name>
</gene>
<dbReference type="KEGG" id="hbv:ABIV_2632"/>
<dbReference type="PANTHER" id="PTHR44591">
    <property type="entry name" value="STRESS RESPONSE REGULATOR PROTEIN 1"/>
    <property type="match status" value="1"/>
</dbReference>
<evidence type="ECO:0000256" key="5">
    <source>
        <dbReference type="PROSITE-ProRule" id="PRU00169"/>
    </source>
</evidence>
<organism evidence="8 10">
    <name type="scientific">Halarcobacter bivalviorum</name>
    <dbReference type="NCBI Taxonomy" id="663364"/>
    <lineage>
        <taxon>Bacteria</taxon>
        <taxon>Pseudomonadati</taxon>
        <taxon>Campylobacterota</taxon>
        <taxon>Epsilonproteobacteria</taxon>
        <taxon>Campylobacterales</taxon>
        <taxon>Arcobacteraceae</taxon>
        <taxon>Halarcobacter</taxon>
    </lineage>
</organism>
<feature type="domain" description="Response regulatory" evidence="6">
    <location>
        <begin position="3"/>
        <end position="118"/>
    </location>
</feature>
<dbReference type="InterPro" id="IPR011006">
    <property type="entry name" value="CheY-like_superfamily"/>
</dbReference>